<comment type="function">
    <text evidence="3">Catalyzes the conversion of S-adenosyl-L-methionine (SAM) to carboxy-S-adenosyl-L-methionine (Cx-SAM).</text>
</comment>
<dbReference type="PANTHER" id="PTHR43861">
    <property type="entry name" value="TRANS-ACONITATE 2-METHYLTRANSFERASE-RELATED"/>
    <property type="match status" value="1"/>
</dbReference>
<feature type="binding site" evidence="3">
    <location>
        <begin position="61"/>
        <end position="63"/>
    </location>
    <ligand>
        <name>S-adenosyl-L-methionine</name>
        <dbReference type="ChEBI" id="CHEBI:59789"/>
    </ligand>
</feature>
<feature type="binding site" evidence="3">
    <location>
        <position position="126"/>
    </location>
    <ligand>
        <name>S-adenosyl-L-methionine</name>
        <dbReference type="ChEBI" id="CHEBI:59789"/>
    </ligand>
</feature>
<feature type="domain" description="Methyltransferase" evidence="4">
    <location>
        <begin position="57"/>
        <end position="152"/>
    </location>
</feature>
<sequence>MQDEVFLKSTAKGGFRFNKEVADVFDDMISRSVPMYPEITRLCARFAASAALEGTRVYDLGCSTASTLLEVNKYLKGKDVGLVGCDPSEDMLAKAKDKVAAYKNFTLKQENAQEADLENASVVIMNFTLQFIPRAERPMILKKIAQALPVGGVFVFSEKIATDLPEKLDGLVLDLYDEYKQFNGYADSEIANKRKALENVLIPDSHAWHQRALAEAGFAGSAIIANWLNFSCMMAWK</sequence>
<keyword evidence="1 3" id="KW-0808">Transferase</keyword>
<feature type="binding site" evidence="3">
    <location>
        <position position="194"/>
    </location>
    <ligand>
        <name>S-adenosyl-L-methionine</name>
        <dbReference type="ChEBI" id="CHEBI:59789"/>
    </ligand>
</feature>
<dbReference type="CDD" id="cd02440">
    <property type="entry name" value="AdoMet_MTases"/>
    <property type="match status" value="1"/>
</dbReference>
<evidence type="ECO:0000259" key="4">
    <source>
        <dbReference type="Pfam" id="PF13649"/>
    </source>
</evidence>
<protein>
    <recommendedName>
        <fullName evidence="3">Carboxy-S-adenosyl-L-methionine synthase</fullName>
        <shortName evidence="3">Cx-SAM synthase</shortName>
        <ecNumber evidence="3">2.1.3.-</ecNumber>
    </recommendedName>
</protein>
<dbReference type="EC" id="2.1.3.-" evidence="3"/>
<comment type="catalytic activity">
    <reaction evidence="3">
        <text>prephenate + S-adenosyl-L-methionine = carboxy-S-adenosyl-L-methionine + 3-phenylpyruvate + H2O</text>
        <dbReference type="Rhea" id="RHEA:51692"/>
        <dbReference type="ChEBI" id="CHEBI:15377"/>
        <dbReference type="ChEBI" id="CHEBI:18005"/>
        <dbReference type="ChEBI" id="CHEBI:29934"/>
        <dbReference type="ChEBI" id="CHEBI:59789"/>
        <dbReference type="ChEBI" id="CHEBI:134278"/>
    </reaction>
</comment>
<dbReference type="Pfam" id="PF13649">
    <property type="entry name" value="Methyltransf_25"/>
    <property type="match status" value="1"/>
</dbReference>
<dbReference type="InterPro" id="IPR041698">
    <property type="entry name" value="Methyltransf_25"/>
</dbReference>
<dbReference type="NCBIfam" id="TIGR00740">
    <property type="entry name" value="carboxy-S-adenosyl-L-methionine synthase CmoA"/>
    <property type="match status" value="1"/>
</dbReference>
<proteinExistence type="inferred from homology"/>
<gene>
    <name evidence="3 5" type="primary">cmoA</name>
    <name evidence="5" type="ORF">PQO03_01225</name>
</gene>
<keyword evidence="2 3" id="KW-0949">S-adenosyl-L-methionine</keyword>
<dbReference type="RefSeq" id="WP_274150653.1">
    <property type="nucleotide sequence ID" value="NZ_CP117811.1"/>
</dbReference>
<dbReference type="EMBL" id="CP117811">
    <property type="protein sequence ID" value="WDE96588.1"/>
    <property type="molecule type" value="Genomic_DNA"/>
</dbReference>
<evidence type="ECO:0000256" key="2">
    <source>
        <dbReference type="ARBA" id="ARBA00022691"/>
    </source>
</evidence>
<keyword evidence="6" id="KW-1185">Reference proteome</keyword>
<dbReference type="InterPro" id="IPR029063">
    <property type="entry name" value="SAM-dependent_MTases_sf"/>
</dbReference>
<evidence type="ECO:0000256" key="1">
    <source>
        <dbReference type="ARBA" id="ARBA00022679"/>
    </source>
</evidence>
<reference evidence="5 6" key="1">
    <citation type="submission" date="2023-02" db="EMBL/GenBank/DDBJ databases">
        <title>Genome sequence of Lentisphaera profundi SAORIC-696.</title>
        <authorList>
            <person name="Kim e."/>
            <person name="Cho J.-C."/>
            <person name="Choi A."/>
            <person name="Kang I."/>
        </authorList>
    </citation>
    <scope>NUCLEOTIDE SEQUENCE [LARGE SCALE GENOMIC DNA]</scope>
    <source>
        <strain evidence="5 6">SAORIC-696</strain>
    </source>
</reference>
<dbReference type="SUPFAM" id="SSF53335">
    <property type="entry name" value="S-adenosyl-L-methionine-dependent methyltransferases"/>
    <property type="match status" value="1"/>
</dbReference>
<dbReference type="HAMAP" id="MF_01589">
    <property type="entry name" value="Cx_SAM_synthase"/>
    <property type="match status" value="1"/>
</dbReference>
<dbReference type="PIRSF" id="PIRSF006325">
    <property type="entry name" value="MeTrfase_bac"/>
    <property type="match status" value="1"/>
</dbReference>
<dbReference type="PANTHER" id="PTHR43861:SF2">
    <property type="entry name" value="CARBOXY-S-ADENOSYL-L-METHIONINE SYNTHASE"/>
    <property type="match status" value="1"/>
</dbReference>
<comment type="caution">
    <text evidence="3">Lacks conserved residue(s) required for the propagation of feature annotation.</text>
</comment>
<dbReference type="Gene3D" id="3.40.50.150">
    <property type="entry name" value="Vaccinia Virus protein VP39"/>
    <property type="match status" value="1"/>
</dbReference>
<evidence type="ECO:0000313" key="5">
    <source>
        <dbReference type="EMBL" id="WDE96588.1"/>
    </source>
</evidence>
<evidence type="ECO:0000313" key="6">
    <source>
        <dbReference type="Proteomes" id="UP001214250"/>
    </source>
</evidence>
<dbReference type="InterPro" id="IPR005271">
    <property type="entry name" value="CmoA"/>
</dbReference>
<comment type="similarity">
    <text evidence="3">Belongs to the class I-like SAM-binding methyltransferase superfamily. Cx-SAM synthase family.</text>
</comment>
<feature type="binding site" evidence="3">
    <location>
        <position position="36"/>
    </location>
    <ligand>
        <name>S-adenosyl-L-methionine</name>
        <dbReference type="ChEBI" id="CHEBI:59789"/>
    </ligand>
</feature>
<name>A0ABY7VQW1_9BACT</name>
<evidence type="ECO:0000256" key="3">
    <source>
        <dbReference type="HAMAP-Rule" id="MF_01589"/>
    </source>
</evidence>
<organism evidence="5 6">
    <name type="scientific">Lentisphaera profundi</name>
    <dbReference type="NCBI Taxonomy" id="1658616"/>
    <lineage>
        <taxon>Bacteria</taxon>
        <taxon>Pseudomonadati</taxon>
        <taxon>Lentisphaerota</taxon>
        <taxon>Lentisphaeria</taxon>
        <taxon>Lentisphaerales</taxon>
        <taxon>Lentisphaeraceae</taxon>
        <taxon>Lentisphaera</taxon>
    </lineage>
</organism>
<accession>A0ABY7VQW1</accession>
<dbReference type="Proteomes" id="UP001214250">
    <property type="component" value="Chromosome 1"/>
</dbReference>